<dbReference type="Pfam" id="PF20620">
    <property type="entry name" value="DUF6805"/>
    <property type="match status" value="1"/>
</dbReference>
<evidence type="ECO:0000259" key="4">
    <source>
        <dbReference type="Pfam" id="PF20620"/>
    </source>
</evidence>
<protein>
    <submittedName>
        <fullName evidence="6">Glycoside hydrolase family 127 protein</fullName>
    </submittedName>
</protein>
<dbReference type="InterPro" id="IPR012878">
    <property type="entry name" value="Beta-AFase-like_GH127_cat"/>
</dbReference>
<proteinExistence type="predicted"/>
<evidence type="ECO:0000313" key="7">
    <source>
        <dbReference type="Proteomes" id="UP000664654"/>
    </source>
</evidence>
<sequence>MAAMALYLAAGPVSAVELFDLHQVSLTESPFAHAQKVNVQYLLTMEPDRLLAPYLREAGMQAKAEPYGNWESTGLDGHIGGHYLSALSLAYAATGDARLKLRLDYMIDELQKAQQTNGNGYLGGIPDGNEAWQQIQKGQIKADLFSLNDRWVPWYNLHKIFAGLVDAHRLGHSVKARQMLLALGNWLKTLTTKLSDTQLQTMLIAEHGGMNETLVDLYEISGDEAYLILAERFSHRLVLDPLLEKLDKLNGLHANTQIPKVIGYQRVARASGKEDWQQAAAFFWQTVTQKRSVSIGGNSVREHFHDEADFTPMVEDVEGPETCNTYNMLKLSKLLFAESEDPRYLDYYERATYNHILSSQHPVHGGLVYFTPMRPGHYRMYSNVHDSMWCCVGSGIENHSKYAELIYAHDDAELLVNLFIPSRLSWQDKQLSLSLSTGFPDSEAVQLLVLEAGDQSLSLSIRKPGWLDGRPMRVKVNGKQVEAEAGRAGYLTLTRVWQQGDEISLSLDAEPYLEQLPDGSDYYSVLYGPVVLASKVQPFANEKLDFVADDSRMGHIAAGPMCPPEALPMMVGEPSAFLAGLKRMEDEPLAFAATQGIGRPGQQSDLVRLIPFFRLHDSRYQLYWPQMSPDLYPDFLSQAKQRARAHSELVAKTLDQINPGEQQPEAEHDFKGEGSRAGVNKGVHWRDASDWFSYRLSDEKREAKLLRLMYFGGDANRRFEIWLNGHKLADVTLKDKGDRFYEVDYPLPETLVSQGQGGHSLKFIAKPGSIAGGIYGVRLLKAQ</sequence>
<dbReference type="InterPro" id="IPR046544">
    <property type="entry name" value="GH146_SB_dom"/>
</dbReference>
<evidence type="ECO:0000313" key="6">
    <source>
        <dbReference type="EMBL" id="MBN7827387.1"/>
    </source>
</evidence>
<dbReference type="InterPro" id="IPR008928">
    <property type="entry name" value="6-hairpin_glycosidase_sf"/>
</dbReference>
<feature type="region of interest" description="Disordered" evidence="1">
    <location>
        <begin position="654"/>
        <end position="675"/>
    </location>
</feature>
<dbReference type="SUPFAM" id="SSF48208">
    <property type="entry name" value="Six-hairpin glycosidases"/>
    <property type="match status" value="1"/>
</dbReference>
<dbReference type="PANTHER" id="PTHR31151">
    <property type="entry name" value="PROLINE-TRNA LIGASE (DUF1680)"/>
    <property type="match status" value="1"/>
</dbReference>
<feature type="domain" description="Glycoside hydrolase GH146 substrate-binding" evidence="4">
    <location>
        <begin position="649"/>
        <end position="780"/>
    </location>
</feature>
<dbReference type="AlphaFoldDB" id="A0A939IT40"/>
<keyword evidence="7" id="KW-1185">Reference proteome</keyword>
<dbReference type="InterPro" id="IPR049046">
    <property type="entry name" value="Beta-AFase-like_GH127_middle"/>
</dbReference>
<dbReference type="Proteomes" id="UP000664654">
    <property type="component" value="Unassembled WGS sequence"/>
</dbReference>
<dbReference type="Pfam" id="PF16375">
    <property type="entry name" value="DUF4986"/>
    <property type="match status" value="1"/>
</dbReference>
<dbReference type="EMBL" id="JAFKCV010000017">
    <property type="protein sequence ID" value="MBN7827387.1"/>
    <property type="molecule type" value="Genomic_DNA"/>
</dbReference>
<evidence type="ECO:0000259" key="5">
    <source>
        <dbReference type="Pfam" id="PF20736"/>
    </source>
</evidence>
<feature type="compositionally biased region" description="Basic and acidic residues" evidence="1">
    <location>
        <begin position="665"/>
        <end position="674"/>
    </location>
</feature>
<evidence type="ECO:0000259" key="3">
    <source>
        <dbReference type="Pfam" id="PF16375"/>
    </source>
</evidence>
<dbReference type="PANTHER" id="PTHR31151:SF0">
    <property type="entry name" value="PROLINE-TRNA LIGASE (DUF1680)"/>
    <property type="match status" value="1"/>
</dbReference>
<dbReference type="InterPro" id="IPR032275">
    <property type="entry name" value="DUF4986"/>
</dbReference>
<accession>A0A939IT40</accession>
<dbReference type="GO" id="GO:0016787">
    <property type="term" value="F:hydrolase activity"/>
    <property type="evidence" value="ECO:0007669"/>
    <property type="project" value="UniProtKB-KW"/>
</dbReference>
<feature type="domain" description="Non-reducing end beta-L-arabinofuranosidase-like GH127 middle" evidence="5">
    <location>
        <begin position="414"/>
        <end position="508"/>
    </location>
</feature>
<evidence type="ECO:0000259" key="2">
    <source>
        <dbReference type="Pfam" id="PF07944"/>
    </source>
</evidence>
<feature type="domain" description="Non-reducing end beta-L-arabinofuranosidase-like GH127 catalytic" evidence="2">
    <location>
        <begin position="23"/>
        <end position="403"/>
    </location>
</feature>
<feature type="domain" description="DUF4986" evidence="3">
    <location>
        <begin position="546"/>
        <end position="624"/>
    </location>
</feature>
<reference evidence="6" key="1">
    <citation type="submission" date="2021-03" db="EMBL/GenBank/DDBJ databases">
        <title>novel species isolated from a fishpond in China.</title>
        <authorList>
            <person name="Lu H."/>
            <person name="Cai Z."/>
        </authorList>
    </citation>
    <scope>NUCLEOTIDE SEQUENCE</scope>
    <source>
        <strain evidence="6">JCM 30855</strain>
    </source>
</reference>
<name>A0A939IT40_9ALTE</name>
<dbReference type="GO" id="GO:0005975">
    <property type="term" value="P:carbohydrate metabolic process"/>
    <property type="evidence" value="ECO:0007669"/>
    <property type="project" value="InterPro"/>
</dbReference>
<gene>
    <name evidence="6" type="ORF">J0A66_19315</name>
</gene>
<dbReference type="Pfam" id="PF07944">
    <property type="entry name" value="Beta-AFase-like_GH127_cat"/>
    <property type="match status" value="1"/>
</dbReference>
<dbReference type="Pfam" id="PF20736">
    <property type="entry name" value="Glyco_hydro127M"/>
    <property type="match status" value="1"/>
</dbReference>
<evidence type="ECO:0000256" key="1">
    <source>
        <dbReference type="SAM" id="MobiDB-lite"/>
    </source>
</evidence>
<organism evidence="6 7">
    <name type="scientific">Bowmanella dokdonensis</name>
    <dbReference type="NCBI Taxonomy" id="751969"/>
    <lineage>
        <taxon>Bacteria</taxon>
        <taxon>Pseudomonadati</taxon>
        <taxon>Pseudomonadota</taxon>
        <taxon>Gammaproteobacteria</taxon>
        <taxon>Alteromonadales</taxon>
        <taxon>Alteromonadaceae</taxon>
        <taxon>Bowmanella</taxon>
    </lineage>
</organism>
<keyword evidence="6" id="KW-0378">Hydrolase</keyword>
<comment type="caution">
    <text evidence="6">The sequence shown here is derived from an EMBL/GenBank/DDBJ whole genome shotgun (WGS) entry which is preliminary data.</text>
</comment>